<feature type="binding site" evidence="4">
    <location>
        <position position="303"/>
    </location>
    <ligand>
        <name>FAD</name>
        <dbReference type="ChEBI" id="CHEBI:57692"/>
    </ligand>
</feature>
<dbReference type="InterPro" id="IPR004099">
    <property type="entry name" value="Pyr_nucl-diS_OxRdtase_dimer"/>
</dbReference>
<comment type="caution">
    <text evidence="8">The sequence shown here is derived from an EMBL/GenBank/DDBJ whole genome shotgun (WGS) entry which is preliminary data.</text>
</comment>
<dbReference type="Gene3D" id="3.50.50.60">
    <property type="entry name" value="FAD/NAD(P)-binding domain"/>
    <property type="match status" value="2"/>
</dbReference>
<dbReference type="EMBL" id="QXFK01000011">
    <property type="protein sequence ID" value="RIV80248.1"/>
    <property type="molecule type" value="Genomic_DNA"/>
</dbReference>
<feature type="binding site" evidence="4">
    <location>
        <position position="51"/>
    </location>
    <ligand>
        <name>FAD</name>
        <dbReference type="ChEBI" id="CHEBI:57692"/>
    </ligand>
</feature>
<dbReference type="SUPFAM" id="SSF55424">
    <property type="entry name" value="FAD/NAD-linked reductases, dimerisation (C-terminal) domain"/>
    <property type="match status" value="1"/>
</dbReference>
<dbReference type="GO" id="GO:0016491">
    <property type="term" value="F:oxidoreductase activity"/>
    <property type="evidence" value="ECO:0007669"/>
    <property type="project" value="InterPro"/>
</dbReference>
<name>A0A418NL12_9SPHN</name>
<sequence length="448" mass="48262">MDMNYDLMVIGTGTAAMVCALRVAKAGWKVAVIDEKPFGGTCALRGCDPKKMLVADAEVIDAKQRMTGHGVKGDLRIDWPDLIRFKRSFTDPVPEKHERRYEEAGIVTLHGTAKFTGPNHLSVGDHEIEYRKILIASGARPIPLAIPGEEHLIDNEGFLELPSLPKRIVLVGGGYIAAEFSHIAARAGAEVTILQRGPRMLTQFEPELVNWLMDAFDRIGVRVITDTAVDAIRRSGGKYVVHANGKGGPIEVVADLVVHAAGRAPAIERLDLEKAGIAAEHGKPKLNKFLQSVSNPAVYAAGDAASNGPPLTPVSSHDAKVVAANLVEGNHREPDYKGVPSVAFTLPPIARVGLTEAEANEAGLRFRTKYERTSQWFTARRVAEPVYGHKTLIEEETGTILGAHLVGPGADQAINIFGLAIRHGLTADDLKTTMFAYPTGASDIGYMV</sequence>
<dbReference type="PANTHER" id="PTHR43014:SF5">
    <property type="entry name" value="GLUTATHIONE REDUCTASE (NADPH)"/>
    <property type="match status" value="1"/>
</dbReference>
<keyword evidence="3 4" id="KW-0274">FAD</keyword>
<dbReference type="PRINTS" id="PR00368">
    <property type="entry name" value="FADPNR"/>
</dbReference>
<comment type="cofactor">
    <cofactor evidence="4">
        <name>FAD</name>
        <dbReference type="ChEBI" id="CHEBI:57692"/>
    </cofactor>
    <text evidence="4">Binds 1 FAD per subunit.</text>
</comment>
<dbReference type="Gene3D" id="3.30.390.30">
    <property type="match status" value="1"/>
</dbReference>
<evidence type="ECO:0000313" key="8">
    <source>
        <dbReference type="EMBL" id="RIV80248.1"/>
    </source>
</evidence>
<feature type="domain" description="FAD/NAD(P)-binding" evidence="7">
    <location>
        <begin position="5"/>
        <end position="318"/>
    </location>
</feature>
<keyword evidence="9" id="KW-1185">Reference proteome</keyword>
<dbReference type="PANTHER" id="PTHR43014">
    <property type="entry name" value="MERCURIC REDUCTASE"/>
    <property type="match status" value="1"/>
</dbReference>
<dbReference type="InterPro" id="IPR016156">
    <property type="entry name" value="FAD/NAD-linked_Rdtase_dimer_sf"/>
</dbReference>
<dbReference type="Proteomes" id="UP000285092">
    <property type="component" value="Unassembled WGS sequence"/>
</dbReference>
<evidence type="ECO:0000256" key="4">
    <source>
        <dbReference type="PIRSR" id="PIRSR000350-3"/>
    </source>
</evidence>
<dbReference type="PIRSF" id="PIRSF000350">
    <property type="entry name" value="Mercury_reductase_MerA"/>
    <property type="match status" value="1"/>
</dbReference>
<feature type="domain" description="Pyridine nucleotide-disulphide oxidoreductase dimerisation" evidence="6">
    <location>
        <begin position="339"/>
        <end position="442"/>
    </location>
</feature>
<accession>A0A418NL12</accession>
<evidence type="ECO:0000256" key="1">
    <source>
        <dbReference type="ARBA" id="ARBA00007532"/>
    </source>
</evidence>
<feature type="disulfide bond" description="Redox-active" evidence="5">
    <location>
        <begin position="42"/>
        <end position="47"/>
    </location>
</feature>
<feature type="binding site" evidence="4">
    <location>
        <begin position="172"/>
        <end position="179"/>
    </location>
    <ligand>
        <name>NAD(+)</name>
        <dbReference type="ChEBI" id="CHEBI:57540"/>
    </ligand>
</feature>
<evidence type="ECO:0000259" key="6">
    <source>
        <dbReference type="Pfam" id="PF02852"/>
    </source>
</evidence>
<evidence type="ECO:0000259" key="7">
    <source>
        <dbReference type="Pfam" id="PF07992"/>
    </source>
</evidence>
<dbReference type="Pfam" id="PF02852">
    <property type="entry name" value="Pyr_redox_dim"/>
    <property type="match status" value="1"/>
</dbReference>
<dbReference type="GO" id="GO:0000166">
    <property type="term" value="F:nucleotide binding"/>
    <property type="evidence" value="ECO:0007669"/>
    <property type="project" value="UniProtKB-KW"/>
</dbReference>
<proteinExistence type="inferred from homology"/>
<evidence type="ECO:0000256" key="2">
    <source>
        <dbReference type="ARBA" id="ARBA00022630"/>
    </source>
</evidence>
<dbReference type="Pfam" id="PF07992">
    <property type="entry name" value="Pyr_redox_2"/>
    <property type="match status" value="1"/>
</dbReference>
<dbReference type="OrthoDB" id="4763248at2"/>
<dbReference type="InterPro" id="IPR001100">
    <property type="entry name" value="Pyr_nuc-diS_OxRdtase"/>
</dbReference>
<evidence type="ECO:0000256" key="3">
    <source>
        <dbReference type="ARBA" id="ARBA00022827"/>
    </source>
</evidence>
<keyword evidence="4" id="KW-0547">Nucleotide-binding</keyword>
<organism evidence="8 9">
    <name type="scientific">Pelagerythrobacter aerophilus</name>
    <dbReference type="NCBI Taxonomy" id="2306995"/>
    <lineage>
        <taxon>Bacteria</taxon>
        <taxon>Pseudomonadati</taxon>
        <taxon>Pseudomonadota</taxon>
        <taxon>Alphaproteobacteria</taxon>
        <taxon>Sphingomonadales</taxon>
        <taxon>Erythrobacteraceae</taxon>
        <taxon>Pelagerythrobacter</taxon>
    </lineage>
</organism>
<comment type="similarity">
    <text evidence="1">Belongs to the class-I pyridine nucleotide-disulfide oxidoreductase family.</text>
</comment>
<gene>
    <name evidence="8" type="ORF">D2V04_02840</name>
</gene>
<dbReference type="SUPFAM" id="SSF51905">
    <property type="entry name" value="FAD/NAD(P)-binding domain"/>
    <property type="match status" value="1"/>
</dbReference>
<protein>
    <submittedName>
        <fullName evidence="8">NAD(P)/FAD-dependent oxidoreductase</fullName>
    </submittedName>
</protein>
<keyword evidence="4" id="KW-0520">NAD</keyword>
<dbReference type="PRINTS" id="PR00411">
    <property type="entry name" value="PNDRDTASEI"/>
</dbReference>
<dbReference type="InterPro" id="IPR036188">
    <property type="entry name" value="FAD/NAD-bd_sf"/>
</dbReference>
<evidence type="ECO:0000256" key="5">
    <source>
        <dbReference type="PIRSR" id="PIRSR000350-4"/>
    </source>
</evidence>
<keyword evidence="2" id="KW-0285">Flavoprotein</keyword>
<feature type="binding site" evidence="4">
    <location>
        <position position="262"/>
    </location>
    <ligand>
        <name>NAD(+)</name>
        <dbReference type="ChEBI" id="CHEBI:57540"/>
    </ligand>
</feature>
<dbReference type="AlphaFoldDB" id="A0A418NL12"/>
<evidence type="ECO:0000313" key="9">
    <source>
        <dbReference type="Proteomes" id="UP000285092"/>
    </source>
</evidence>
<reference evidence="8 9" key="1">
    <citation type="submission" date="2018-08" db="EMBL/GenBank/DDBJ databases">
        <title>Altererythrobacter sp.Ery1 and Ery12, the genome sequencing of novel strains in genus Alterythrobacter.</title>
        <authorList>
            <person name="Cheng H."/>
            <person name="Wu Y.-H."/>
            <person name="Fang C."/>
            <person name="Xu X.-W."/>
        </authorList>
    </citation>
    <scope>NUCLEOTIDE SEQUENCE [LARGE SCALE GENOMIC DNA]</scope>
    <source>
        <strain evidence="8 9">Ery1</strain>
    </source>
</reference>
<dbReference type="InterPro" id="IPR023753">
    <property type="entry name" value="FAD/NAD-binding_dom"/>
</dbReference>